<protein>
    <submittedName>
        <fullName evidence="1">7423_t:CDS:1</fullName>
    </submittedName>
</protein>
<keyword evidence="2" id="KW-1185">Reference proteome</keyword>
<evidence type="ECO:0000313" key="2">
    <source>
        <dbReference type="Proteomes" id="UP000789375"/>
    </source>
</evidence>
<dbReference type="Proteomes" id="UP000789375">
    <property type="component" value="Unassembled WGS sequence"/>
</dbReference>
<reference evidence="1" key="1">
    <citation type="submission" date="2021-06" db="EMBL/GenBank/DDBJ databases">
        <authorList>
            <person name="Kallberg Y."/>
            <person name="Tangrot J."/>
            <person name="Rosling A."/>
        </authorList>
    </citation>
    <scope>NUCLEOTIDE SEQUENCE</scope>
    <source>
        <strain evidence="1">87-6 pot B 2015</strain>
    </source>
</reference>
<comment type="caution">
    <text evidence="1">The sequence shown here is derived from an EMBL/GenBank/DDBJ whole genome shotgun (WGS) entry which is preliminary data.</text>
</comment>
<proteinExistence type="predicted"/>
<feature type="non-terminal residue" evidence="1">
    <location>
        <position position="1"/>
    </location>
</feature>
<dbReference type="EMBL" id="CAJVPP010004663">
    <property type="protein sequence ID" value="CAG8653609.1"/>
    <property type="molecule type" value="Genomic_DNA"/>
</dbReference>
<organism evidence="1 2">
    <name type="scientific">Funneliformis mosseae</name>
    <name type="common">Endomycorrhizal fungus</name>
    <name type="synonym">Glomus mosseae</name>
    <dbReference type="NCBI Taxonomy" id="27381"/>
    <lineage>
        <taxon>Eukaryota</taxon>
        <taxon>Fungi</taxon>
        <taxon>Fungi incertae sedis</taxon>
        <taxon>Mucoromycota</taxon>
        <taxon>Glomeromycotina</taxon>
        <taxon>Glomeromycetes</taxon>
        <taxon>Glomerales</taxon>
        <taxon>Glomeraceae</taxon>
        <taxon>Funneliformis</taxon>
    </lineage>
</organism>
<name>A0A9N9DWH8_FUNMO</name>
<gene>
    <name evidence="1" type="ORF">FMOSSE_LOCUS11596</name>
</gene>
<evidence type="ECO:0000313" key="1">
    <source>
        <dbReference type="EMBL" id="CAG8653609.1"/>
    </source>
</evidence>
<dbReference type="AlphaFoldDB" id="A0A9N9DWH8"/>
<accession>A0A9N9DWH8</accession>
<sequence length="121" mass="13730">MTISNIDINKVSNDDSLYIGVIDLSSEKYNISESSYKSLIGEKVNIRNLSKDAEIENNHIKECIAGKIADILLQKIKLNALQRVSEGSENMLVEIIALLIDMVMYHLPVYYDIEVTKARRQ</sequence>